<dbReference type="EnsemblMetazoa" id="XM_003240244.4">
    <property type="protein sequence ID" value="XP_003240292.1"/>
    <property type="gene ID" value="LOC100570198"/>
</dbReference>
<reference evidence="2" key="1">
    <citation type="submission" date="2010-06" db="EMBL/GenBank/DDBJ databases">
        <authorList>
            <person name="Jiang H."/>
            <person name="Abraham K."/>
            <person name="Ali S."/>
            <person name="Alsbrooks S.L."/>
            <person name="Anim B.N."/>
            <person name="Anosike U.S."/>
            <person name="Attaway T."/>
            <person name="Bandaranaike D.P."/>
            <person name="Battles P.K."/>
            <person name="Bell S.N."/>
            <person name="Bell A.V."/>
            <person name="Beltran B."/>
            <person name="Bickham C."/>
            <person name="Bustamante Y."/>
            <person name="Caleb T."/>
            <person name="Canada A."/>
            <person name="Cardenas V."/>
            <person name="Carter K."/>
            <person name="Chacko J."/>
            <person name="Chandrabose M.N."/>
            <person name="Chavez D."/>
            <person name="Chavez A."/>
            <person name="Chen L."/>
            <person name="Chu H.-S."/>
            <person name="Claassen K.J."/>
            <person name="Cockrell R."/>
            <person name="Collins M."/>
            <person name="Cooper J.A."/>
            <person name="Cree A."/>
            <person name="Curry S.M."/>
            <person name="Da Y."/>
            <person name="Dao M.D."/>
            <person name="Das B."/>
            <person name="Davila M.-L."/>
            <person name="Davy-Carroll L."/>
            <person name="Denson S."/>
            <person name="Dinh H."/>
            <person name="Ebong V.E."/>
            <person name="Edwards J.R."/>
            <person name="Egan A."/>
            <person name="El-Daye J."/>
            <person name="Escobedo L."/>
            <person name="Fernandez S."/>
            <person name="Fernando P.R."/>
            <person name="Flagg N."/>
            <person name="Forbes L.D."/>
            <person name="Fowler R.G."/>
            <person name="Fu Q."/>
            <person name="Gabisi R.A."/>
            <person name="Ganer J."/>
            <person name="Garbino Pronczuk A."/>
            <person name="Garcia R.M."/>
            <person name="Garner T."/>
            <person name="Garrett T.E."/>
            <person name="Gonzalez D.A."/>
            <person name="Hamid H."/>
            <person name="Hawkins E.S."/>
            <person name="Hirani K."/>
            <person name="Hogues M.E."/>
            <person name="Hollins B."/>
            <person name="Hsiao C.-H."/>
            <person name="Jabil R."/>
            <person name="James M.L."/>
            <person name="Jhangiani S.N."/>
            <person name="Johnson B."/>
            <person name="Johnson Q."/>
            <person name="Joshi V."/>
            <person name="Kalu J.B."/>
            <person name="Kam C."/>
            <person name="Kashfia A."/>
            <person name="Keebler J."/>
            <person name="Kisamo H."/>
            <person name="Kovar C.L."/>
            <person name="Lago L.A."/>
            <person name="Lai C.-Y."/>
            <person name="Laidlaw J."/>
            <person name="Lara F."/>
            <person name="Le T.-K."/>
            <person name="Lee S.L."/>
            <person name="Legall F.H."/>
            <person name="Lemon S.J."/>
            <person name="Lewis L.R."/>
            <person name="Li B."/>
            <person name="Liu Y."/>
            <person name="Liu Y.-S."/>
            <person name="Lopez J."/>
            <person name="Lozado R.J."/>
            <person name="Lu J."/>
            <person name="Madu R.C."/>
            <person name="Maheshwari M."/>
            <person name="Maheshwari R."/>
            <person name="Malloy K."/>
            <person name="Martinez E."/>
            <person name="Mathew T."/>
            <person name="Mercado I.C."/>
            <person name="Mercado C."/>
            <person name="Meyer B."/>
            <person name="Montgomery K."/>
            <person name="Morgan M.B."/>
            <person name="Munidasa M."/>
            <person name="Nazareth L.V."/>
            <person name="Nelson J."/>
            <person name="Ng B.M."/>
            <person name="Nguyen N.B."/>
            <person name="Nguyen P.Q."/>
            <person name="Nguyen T."/>
            <person name="Obregon M."/>
            <person name="Okwuonu G.O."/>
            <person name="Onwere C.G."/>
            <person name="Orozco G."/>
            <person name="Parra A."/>
            <person name="Patel S."/>
            <person name="Patil S."/>
            <person name="Perez A."/>
            <person name="Perez Y."/>
            <person name="Pham C."/>
            <person name="Primus E.L."/>
            <person name="Pu L.-L."/>
            <person name="Puazo M."/>
            <person name="Qin X."/>
            <person name="Quiroz J.B."/>
            <person name="Reese J."/>
            <person name="Richards S."/>
            <person name="Rives C.M."/>
            <person name="Robberts R."/>
            <person name="Ruiz S.J."/>
            <person name="Ruiz M.J."/>
            <person name="Santibanez J."/>
            <person name="Schneider B.W."/>
            <person name="Sisson I."/>
            <person name="Smith M."/>
            <person name="Sodergren E."/>
            <person name="Song X.-Z."/>
            <person name="Song B.B."/>
            <person name="Summersgill H."/>
            <person name="Thelus R."/>
            <person name="Thornton R.D."/>
            <person name="Trejos Z.Y."/>
            <person name="Usmani K."/>
            <person name="Vattathil S."/>
            <person name="Villasana D."/>
            <person name="Walker D.L."/>
            <person name="Wang S."/>
            <person name="Wang K."/>
            <person name="White C.S."/>
            <person name="Williams A.C."/>
            <person name="Williamson J."/>
            <person name="Wilson K."/>
            <person name="Woghiren I.O."/>
            <person name="Woodworth J.R."/>
            <person name="Worley K.C."/>
            <person name="Wright R.A."/>
            <person name="Wu W."/>
            <person name="Young L."/>
            <person name="Zhang L."/>
            <person name="Zhang J."/>
            <person name="Zhu Y."/>
            <person name="Muzny D.M."/>
            <person name="Weinstock G."/>
            <person name="Gibbs R.A."/>
        </authorList>
    </citation>
    <scope>NUCLEOTIDE SEQUENCE [LARGE SCALE GENOMIC DNA]</scope>
    <source>
        <strain evidence="2">LSR1</strain>
    </source>
</reference>
<accession>A0A8R2A8Y0</accession>
<keyword evidence="2" id="KW-1185">Reference proteome</keyword>
<sequence length="209" mass="23903">MGTILRAKKGKSNLSTENDLYNTDYHNQQKEIITESIPKIVPLYDGTELKINQKLIMNGLATISVRNMRSKEYVIKKRNSFFNLHRPELKGLNIIPTENQQEKILHQQILKEVKTIHEIKTMKSLCSINGPQSPSENNPVNISNYNIKPDATLLMENHFSKRLLKPIAITPSNQQDKWVDSSITKPEESTLKADKLCVHDVEIKSTLID</sequence>
<reference evidence="1" key="2">
    <citation type="submission" date="2022-06" db="UniProtKB">
        <authorList>
            <consortium name="EnsemblMetazoa"/>
        </authorList>
    </citation>
    <scope>IDENTIFICATION</scope>
</reference>
<dbReference type="GeneID" id="100570198"/>
<dbReference type="Proteomes" id="UP000007819">
    <property type="component" value="Chromosome A3"/>
</dbReference>
<protein>
    <submittedName>
        <fullName evidence="1">Uncharacterized protein</fullName>
    </submittedName>
</protein>
<dbReference type="AlphaFoldDB" id="A0A8R2A8Y0"/>
<proteinExistence type="predicted"/>
<name>A0A8R2A8Y0_ACYPI</name>
<evidence type="ECO:0000313" key="2">
    <source>
        <dbReference type="Proteomes" id="UP000007819"/>
    </source>
</evidence>
<dbReference type="OrthoDB" id="6588656at2759"/>
<dbReference type="KEGG" id="api:100570198"/>
<evidence type="ECO:0000313" key="1">
    <source>
        <dbReference type="EnsemblMetazoa" id="XP_003240292.1"/>
    </source>
</evidence>
<dbReference type="RefSeq" id="XP_003240292.1">
    <property type="nucleotide sequence ID" value="XM_003240244.4"/>
</dbReference>
<organism evidence="1 2">
    <name type="scientific">Acyrthosiphon pisum</name>
    <name type="common">Pea aphid</name>
    <dbReference type="NCBI Taxonomy" id="7029"/>
    <lineage>
        <taxon>Eukaryota</taxon>
        <taxon>Metazoa</taxon>
        <taxon>Ecdysozoa</taxon>
        <taxon>Arthropoda</taxon>
        <taxon>Hexapoda</taxon>
        <taxon>Insecta</taxon>
        <taxon>Pterygota</taxon>
        <taxon>Neoptera</taxon>
        <taxon>Paraneoptera</taxon>
        <taxon>Hemiptera</taxon>
        <taxon>Sternorrhyncha</taxon>
        <taxon>Aphidomorpha</taxon>
        <taxon>Aphidoidea</taxon>
        <taxon>Aphididae</taxon>
        <taxon>Macrosiphini</taxon>
        <taxon>Acyrthosiphon</taxon>
    </lineage>
</organism>